<organism evidence="2 3">
    <name type="scientific">Avibacterium endocarditidis</name>
    <dbReference type="NCBI Taxonomy" id="380674"/>
    <lineage>
        <taxon>Bacteria</taxon>
        <taxon>Pseudomonadati</taxon>
        <taxon>Pseudomonadota</taxon>
        <taxon>Gammaproteobacteria</taxon>
        <taxon>Pasteurellales</taxon>
        <taxon>Pasteurellaceae</taxon>
        <taxon>Avibacterium</taxon>
    </lineage>
</organism>
<evidence type="ECO:0000313" key="3">
    <source>
        <dbReference type="Proteomes" id="UP000237229"/>
    </source>
</evidence>
<gene>
    <name evidence="2" type="ORF">C3Z13_02365</name>
</gene>
<reference evidence="2 3" key="1">
    <citation type="submission" date="2018-02" db="EMBL/GenBank/DDBJ databases">
        <title>Classification genera of Pasteurellaceae by whole genome sequence comparison.</title>
        <authorList>
            <person name="Christensen H."/>
        </authorList>
    </citation>
    <scope>NUCLEOTIDE SEQUENCE [LARGE SCALE GENOMIC DNA]</scope>
    <source>
        <strain evidence="2 3">20186H4H1</strain>
    </source>
</reference>
<comment type="caution">
    <text evidence="2">The sequence shown here is derived from an EMBL/GenBank/DDBJ whole genome shotgun (WGS) entry which is preliminary data.</text>
</comment>
<dbReference type="EMBL" id="PQVI01000021">
    <property type="protein sequence ID" value="POY42906.1"/>
    <property type="molecule type" value="Genomic_DNA"/>
</dbReference>
<evidence type="ECO:0000313" key="2">
    <source>
        <dbReference type="EMBL" id="POY42906.1"/>
    </source>
</evidence>
<keyword evidence="3" id="KW-1185">Reference proteome</keyword>
<dbReference type="Proteomes" id="UP000237229">
    <property type="component" value="Unassembled WGS sequence"/>
</dbReference>
<keyword evidence="1" id="KW-0812">Transmembrane</keyword>
<sequence length="144" mass="16209">MVKKVKAENSGLGKRLEQVGTILEGYNKTFDTVSSLAAFKSLIKNGIDEKQAAAITLELTNFRKQGSAMAPIKALYMFSQPTAMGARNLYKFLSHRKGRNRFFAYMAVMMPFYLALRAFDDEDEGGNKWISLVIFLATSQFQMD</sequence>
<protein>
    <submittedName>
        <fullName evidence="2">Uncharacterized protein</fullName>
    </submittedName>
</protein>
<keyword evidence="1" id="KW-0472">Membrane</keyword>
<dbReference type="RefSeq" id="WP_103854885.1">
    <property type="nucleotide sequence ID" value="NZ_PQVI01000021.1"/>
</dbReference>
<proteinExistence type="predicted"/>
<feature type="transmembrane region" description="Helical" evidence="1">
    <location>
        <begin position="102"/>
        <end position="119"/>
    </location>
</feature>
<accession>A0ABX4ZTR5</accession>
<keyword evidence="1" id="KW-1133">Transmembrane helix</keyword>
<name>A0ABX4ZTR5_9PAST</name>
<evidence type="ECO:0000256" key="1">
    <source>
        <dbReference type="SAM" id="Phobius"/>
    </source>
</evidence>